<accession>A0A1H8NQR8</accession>
<proteinExistence type="inferred from homology"/>
<dbReference type="RefSeq" id="WP_069462165.1">
    <property type="nucleotide sequence ID" value="NZ_FODD01000023.1"/>
</dbReference>
<dbReference type="SUPFAM" id="SSF55718">
    <property type="entry name" value="SCP-like"/>
    <property type="match status" value="1"/>
</dbReference>
<dbReference type="Gene3D" id="3.40.630.30">
    <property type="match status" value="2"/>
</dbReference>
<dbReference type="Gene3D" id="3.30.1050.10">
    <property type="entry name" value="SCP2 sterol-binding domain"/>
    <property type="match status" value="1"/>
</dbReference>
<dbReference type="Pfam" id="PF13527">
    <property type="entry name" value="Acetyltransf_9"/>
    <property type="match status" value="1"/>
</dbReference>
<dbReference type="GO" id="GO:0030649">
    <property type="term" value="P:aminoglycoside antibiotic catabolic process"/>
    <property type="evidence" value="ECO:0007669"/>
    <property type="project" value="TreeGrafter"/>
</dbReference>
<dbReference type="GO" id="GO:0034069">
    <property type="term" value="F:aminoglycoside N-acetyltransferase activity"/>
    <property type="evidence" value="ECO:0007669"/>
    <property type="project" value="TreeGrafter"/>
</dbReference>
<evidence type="ECO:0000256" key="1">
    <source>
        <dbReference type="ARBA" id="ARBA00009213"/>
    </source>
</evidence>
<dbReference type="PANTHER" id="PTHR37817:SF1">
    <property type="entry name" value="N-ACETYLTRANSFERASE EIS"/>
    <property type="match status" value="1"/>
</dbReference>
<evidence type="ECO:0000256" key="4">
    <source>
        <dbReference type="HAMAP-Rule" id="MF_01812"/>
    </source>
</evidence>
<keyword evidence="7" id="KW-1185">Reference proteome</keyword>
<dbReference type="OrthoDB" id="8399956at2"/>
<sequence>MQIRATREADRERYVTTVLAAFGNTAETPAEGEGAWWSGFEMDRGLVAEGDDGRIVATAGAYTFELTMPGGALVPVAGVTAVGVLPSHRRRGLLTALMHRQLDDVVARGECMAVLLSSESVIYRRFGYGPATFAQRLTLPRHRARLSGPAPTGSVSVLQRAECGDELASVYDAYRRTQPGALSRPAGSWRTGAGQPPVALTKRLIALHHDEEGVADGYASYVVGAVDPVTGGRTLSVDELVAANRDAYVALFHFLTGHDLVSEVALKSLPRQSWLRWLLEDHRAAALTRDTDWLWVRVLDVPRALASRTYPVDGRLVLEVADTVRTEVAGRYALTVEGGTAVCERTGDEPDLRMDVSDLGSVLLGGTPPSTLAEAGRVGARDPRALALADAVFRSERTPHTVHWF</sequence>
<dbReference type="SUPFAM" id="SSF55729">
    <property type="entry name" value="Acyl-CoA N-acyltransferases (Nat)"/>
    <property type="match status" value="1"/>
</dbReference>
<keyword evidence="2 4" id="KW-0808">Transferase</keyword>
<dbReference type="CDD" id="cd04301">
    <property type="entry name" value="NAT_SF"/>
    <property type="match status" value="1"/>
</dbReference>
<dbReference type="Pfam" id="PF13530">
    <property type="entry name" value="SCP2_2"/>
    <property type="match status" value="1"/>
</dbReference>
<dbReference type="InterPro" id="IPR041380">
    <property type="entry name" value="Acetyltransf_17"/>
</dbReference>
<dbReference type="InterPro" id="IPR022902">
    <property type="entry name" value="NAcTrfase_Eis"/>
</dbReference>
<dbReference type="HAMAP" id="MF_01812">
    <property type="entry name" value="Eis"/>
    <property type="match status" value="1"/>
</dbReference>
<evidence type="ECO:0000256" key="2">
    <source>
        <dbReference type="ARBA" id="ARBA00022679"/>
    </source>
</evidence>
<dbReference type="InterPro" id="IPR000182">
    <property type="entry name" value="GNAT_dom"/>
</dbReference>
<dbReference type="PANTHER" id="PTHR37817">
    <property type="entry name" value="N-ACETYLTRANSFERASE EIS"/>
    <property type="match status" value="1"/>
</dbReference>
<reference evidence="6 7" key="1">
    <citation type="submission" date="2016-10" db="EMBL/GenBank/DDBJ databases">
        <authorList>
            <person name="de Groot N.N."/>
        </authorList>
    </citation>
    <scope>NUCLEOTIDE SEQUENCE [LARGE SCALE GENOMIC DNA]</scope>
    <source>
        <strain evidence="6 7">CGMCC 4.2026</strain>
    </source>
</reference>
<evidence type="ECO:0000259" key="5">
    <source>
        <dbReference type="PROSITE" id="PS51186"/>
    </source>
</evidence>
<feature type="active site" description="Proton donor" evidence="4">
    <location>
        <position position="123"/>
    </location>
</feature>
<feature type="binding site" evidence="4">
    <location>
        <begin position="118"/>
        <end position="119"/>
    </location>
    <ligand>
        <name>acetyl-CoA</name>
        <dbReference type="ChEBI" id="CHEBI:57288"/>
    </ligand>
</feature>
<dbReference type="InterPro" id="IPR036527">
    <property type="entry name" value="SCP2_sterol-bd_dom_sf"/>
</dbReference>
<feature type="binding site" evidence="4">
    <location>
        <begin position="90"/>
        <end position="95"/>
    </location>
    <ligand>
        <name>acetyl-CoA</name>
        <dbReference type="ChEBI" id="CHEBI:57288"/>
    </ligand>
</feature>
<keyword evidence="3 4" id="KW-0012">Acyltransferase</keyword>
<dbReference type="AlphaFoldDB" id="A0A1H8NQR8"/>
<dbReference type="Proteomes" id="UP000181951">
    <property type="component" value="Unassembled WGS sequence"/>
</dbReference>
<dbReference type="STRING" id="310780.SAMN05216267_102338"/>
<comment type="similarity">
    <text evidence="1 4">Belongs to the acetyltransferase Eis family.</text>
</comment>
<dbReference type="NCBIfam" id="NF002367">
    <property type="entry name" value="PRK01346.1-4"/>
    <property type="match status" value="1"/>
</dbReference>
<dbReference type="PROSITE" id="PS51186">
    <property type="entry name" value="GNAT"/>
    <property type="match status" value="1"/>
</dbReference>
<feature type="domain" description="N-acetyltransferase" evidence="5">
    <location>
        <begin position="1"/>
        <end position="151"/>
    </location>
</feature>
<gene>
    <name evidence="6" type="ORF">SAMN05216267_102338</name>
</gene>
<evidence type="ECO:0000313" key="6">
    <source>
        <dbReference type="EMBL" id="SEO31972.1"/>
    </source>
</evidence>
<comment type="subunit">
    <text evidence="4">Homohexamer; trimer of dimers.</text>
</comment>
<feature type="binding site" evidence="4">
    <location>
        <begin position="82"/>
        <end position="84"/>
    </location>
    <ligand>
        <name>acetyl-CoA</name>
        <dbReference type="ChEBI" id="CHEBI:57288"/>
    </ligand>
</feature>
<dbReference type="InterPro" id="IPR025559">
    <property type="entry name" value="Eis_dom"/>
</dbReference>
<evidence type="ECO:0000313" key="7">
    <source>
        <dbReference type="Proteomes" id="UP000181951"/>
    </source>
</evidence>
<evidence type="ECO:0000256" key="3">
    <source>
        <dbReference type="ARBA" id="ARBA00023315"/>
    </source>
</evidence>
<protein>
    <submittedName>
        <fullName evidence="6">Predicted acetyltransferase</fullName>
    </submittedName>
</protein>
<name>A0A1H8NQR8_9ACTN</name>
<dbReference type="InterPro" id="IPR016181">
    <property type="entry name" value="Acyl_CoA_acyltransferase"/>
</dbReference>
<dbReference type="Pfam" id="PF17668">
    <property type="entry name" value="Acetyltransf_17"/>
    <property type="match status" value="1"/>
</dbReference>
<organism evidence="6 7">
    <name type="scientific">Actinacidiphila rubida</name>
    <dbReference type="NCBI Taxonomy" id="310780"/>
    <lineage>
        <taxon>Bacteria</taxon>
        <taxon>Bacillati</taxon>
        <taxon>Actinomycetota</taxon>
        <taxon>Actinomycetes</taxon>
        <taxon>Kitasatosporales</taxon>
        <taxon>Streptomycetaceae</taxon>
        <taxon>Actinacidiphila</taxon>
    </lineage>
</organism>
<dbReference type="InterPro" id="IPR051554">
    <property type="entry name" value="Acetyltransferase_Eis"/>
</dbReference>
<feature type="active site" description="Proton acceptor; via carboxylate" evidence="4">
    <location>
        <position position="405"/>
    </location>
</feature>
<dbReference type="EMBL" id="FODD01000023">
    <property type="protein sequence ID" value="SEO31972.1"/>
    <property type="molecule type" value="Genomic_DNA"/>
</dbReference>